<name>A0A0K2UNA3_LEPSM</name>
<protein>
    <submittedName>
        <fullName evidence="1">Uncharacterized protein</fullName>
    </submittedName>
</protein>
<organism evidence="1">
    <name type="scientific">Lepeophtheirus salmonis</name>
    <name type="common">Salmon louse</name>
    <name type="synonym">Caligus salmonis</name>
    <dbReference type="NCBI Taxonomy" id="72036"/>
    <lineage>
        <taxon>Eukaryota</taxon>
        <taxon>Metazoa</taxon>
        <taxon>Ecdysozoa</taxon>
        <taxon>Arthropoda</taxon>
        <taxon>Crustacea</taxon>
        <taxon>Multicrustacea</taxon>
        <taxon>Hexanauplia</taxon>
        <taxon>Copepoda</taxon>
        <taxon>Siphonostomatoida</taxon>
        <taxon>Caligidae</taxon>
        <taxon>Lepeophtheirus</taxon>
    </lineage>
</organism>
<dbReference type="EMBL" id="HACA01022164">
    <property type="protein sequence ID" value="CDW39525.1"/>
    <property type="molecule type" value="Transcribed_RNA"/>
</dbReference>
<dbReference type="AlphaFoldDB" id="A0A0K2UNA3"/>
<proteinExistence type="predicted"/>
<accession>A0A0K2UNA3</accession>
<sequence>MTTNECIINTVDRDVFQFYKINRIFFIEGCRPNRNRWTIDLTSKQNKLLCFFKPKRTKRQSTLHKHCKHS</sequence>
<reference evidence="1" key="1">
    <citation type="submission" date="2014-05" db="EMBL/GenBank/DDBJ databases">
        <authorList>
            <person name="Chronopoulou M."/>
        </authorList>
    </citation>
    <scope>NUCLEOTIDE SEQUENCE</scope>
    <source>
        <tissue evidence="1">Whole organism</tissue>
    </source>
</reference>
<evidence type="ECO:0000313" key="1">
    <source>
        <dbReference type="EMBL" id="CDW39525.1"/>
    </source>
</evidence>